<comment type="caution">
    <text evidence="2">The sequence shown here is derived from an EMBL/GenBank/DDBJ whole genome shotgun (WGS) entry which is preliminary data.</text>
</comment>
<evidence type="ECO:0000313" key="2">
    <source>
        <dbReference type="EMBL" id="PQP20991.1"/>
    </source>
</evidence>
<dbReference type="EMBL" id="PUIQ01000004">
    <property type="protein sequence ID" value="PQP20991.1"/>
    <property type="molecule type" value="Genomic_DNA"/>
</dbReference>
<accession>A0A2S8J1P4</accession>
<sequence>MGRWRRRRPQTADRRPQTADRRPQTADRRRPVSSVAGGTGAVTTHRSNGTKRRADKARCPRAAAPSRG</sequence>
<feature type="compositionally biased region" description="Basic and acidic residues" evidence="1">
    <location>
        <begin position="10"/>
        <end position="30"/>
    </location>
</feature>
<name>A0A2S8J1P4_BURCE</name>
<proteinExistence type="predicted"/>
<dbReference type="Proteomes" id="UP000238206">
    <property type="component" value="Unassembled WGS sequence"/>
</dbReference>
<reference evidence="2 3" key="1">
    <citation type="submission" date="2018-02" db="EMBL/GenBank/DDBJ databases">
        <title>Draft genome sequencing of Burkholderia cepacia Y14-15.</title>
        <authorList>
            <person name="Zheng B.-X."/>
        </authorList>
    </citation>
    <scope>NUCLEOTIDE SEQUENCE [LARGE SCALE GENOMIC DNA]</scope>
    <source>
        <strain evidence="2 3">Y14-15</strain>
    </source>
</reference>
<organism evidence="2 3">
    <name type="scientific">Burkholderia cepacia</name>
    <name type="common">Pseudomonas cepacia</name>
    <dbReference type="NCBI Taxonomy" id="292"/>
    <lineage>
        <taxon>Bacteria</taxon>
        <taxon>Pseudomonadati</taxon>
        <taxon>Pseudomonadota</taxon>
        <taxon>Betaproteobacteria</taxon>
        <taxon>Burkholderiales</taxon>
        <taxon>Burkholderiaceae</taxon>
        <taxon>Burkholderia</taxon>
        <taxon>Burkholderia cepacia complex</taxon>
    </lineage>
</organism>
<dbReference type="AlphaFoldDB" id="A0A2S8J1P4"/>
<gene>
    <name evidence="2" type="ORF">C5615_04700</name>
</gene>
<feature type="region of interest" description="Disordered" evidence="1">
    <location>
        <begin position="1"/>
        <end position="68"/>
    </location>
</feature>
<evidence type="ECO:0000313" key="3">
    <source>
        <dbReference type="Proteomes" id="UP000238206"/>
    </source>
</evidence>
<evidence type="ECO:0000256" key="1">
    <source>
        <dbReference type="SAM" id="MobiDB-lite"/>
    </source>
</evidence>
<protein>
    <submittedName>
        <fullName evidence="2">Uncharacterized protein</fullName>
    </submittedName>
</protein>